<reference evidence="2" key="1">
    <citation type="submission" date="2018-05" db="EMBL/GenBank/DDBJ databases">
        <authorList>
            <person name="Lanie J.A."/>
            <person name="Ng W.-L."/>
            <person name="Kazmierczak K.M."/>
            <person name="Andrzejewski T.M."/>
            <person name="Davidsen T.M."/>
            <person name="Wayne K.J."/>
            <person name="Tettelin H."/>
            <person name="Glass J.I."/>
            <person name="Rusch D."/>
            <person name="Podicherti R."/>
            <person name="Tsui H.-C.T."/>
            <person name="Winkler M.E."/>
        </authorList>
    </citation>
    <scope>NUCLEOTIDE SEQUENCE</scope>
</reference>
<protein>
    <submittedName>
        <fullName evidence="2">Uncharacterized protein</fullName>
    </submittedName>
</protein>
<proteinExistence type="predicted"/>
<accession>A0A383CPE4</accession>
<name>A0A383CPE4_9ZZZZ</name>
<organism evidence="2">
    <name type="scientific">marine metagenome</name>
    <dbReference type="NCBI Taxonomy" id="408172"/>
    <lineage>
        <taxon>unclassified sequences</taxon>
        <taxon>metagenomes</taxon>
        <taxon>ecological metagenomes</taxon>
    </lineage>
</organism>
<feature type="region of interest" description="Disordered" evidence="1">
    <location>
        <begin position="22"/>
        <end position="49"/>
    </location>
</feature>
<dbReference type="AlphaFoldDB" id="A0A383CPE4"/>
<evidence type="ECO:0000256" key="1">
    <source>
        <dbReference type="SAM" id="MobiDB-lite"/>
    </source>
</evidence>
<sequence>MMEHGVFSVYMSAADVRVQGNAAEKSSRRFYGHAGSKMRQRQASSVNER</sequence>
<dbReference type="EMBL" id="UINC01210662">
    <property type="protein sequence ID" value="SVE34236.1"/>
    <property type="molecule type" value="Genomic_DNA"/>
</dbReference>
<feature type="non-terminal residue" evidence="2">
    <location>
        <position position="49"/>
    </location>
</feature>
<evidence type="ECO:0000313" key="2">
    <source>
        <dbReference type="EMBL" id="SVE34236.1"/>
    </source>
</evidence>
<feature type="compositionally biased region" description="Basic residues" evidence="1">
    <location>
        <begin position="28"/>
        <end position="40"/>
    </location>
</feature>
<gene>
    <name evidence="2" type="ORF">METZ01_LOCUS487090</name>
</gene>